<reference evidence="2 3" key="1">
    <citation type="submission" date="2017-02" db="EMBL/GenBank/DDBJ databases">
        <title>The new phylogeny of genus Mycobacterium.</title>
        <authorList>
            <person name="Tortoli E."/>
            <person name="Trovato A."/>
            <person name="Cirillo D.M."/>
        </authorList>
    </citation>
    <scope>NUCLEOTIDE SEQUENCE [LARGE SCALE GENOMIC DNA]</scope>
    <source>
        <strain evidence="2 3">DSM 44471</strain>
    </source>
</reference>
<proteinExistence type="predicted"/>
<gene>
    <name evidence="2" type="ORF">BST25_00155</name>
</gene>
<evidence type="ECO:0008006" key="4">
    <source>
        <dbReference type="Google" id="ProtNLM"/>
    </source>
</evidence>
<sequence>MVVDLAARPHITAGIALASAAVLAAGPMAQHLPDVHVVQQLSQVSVSEIQLTGADSVLDLFSGVENELASLASGASAAAVPAAALTDFINPAGLPLPIQTWINTFQTAGTNLQTTANLIQALPFPTLQQIAANWASYGDLYVGPYQVSANAAVNFYTGTAKADFWPLLNTAFNQIASGNISTAVNNLYLAFFQDPFVSIGEPLEKILQIPAYFTQNLANATKYLTTTGIALTAADLLAALSQTQSALGKSLQAASSAWAGGDPVGAISNLLNTPGAMVNGFLNGTNGTNGALGLLNTGVLKTIAPGLAKSIVAPNAVNIATGGSLQAALQGFANQLINGWPSLSNAVSGVSSGLTTLLQSVSSNLPSMLSSFGATLATNIGLLISNLLKLL</sequence>
<name>A0A1X0DW86_MYCHE</name>
<organism evidence="2 3">
    <name type="scientific">Mycobacterium heidelbergense</name>
    <dbReference type="NCBI Taxonomy" id="53376"/>
    <lineage>
        <taxon>Bacteria</taxon>
        <taxon>Bacillati</taxon>
        <taxon>Actinomycetota</taxon>
        <taxon>Actinomycetes</taxon>
        <taxon>Mycobacteriales</taxon>
        <taxon>Mycobacteriaceae</taxon>
        <taxon>Mycobacterium</taxon>
        <taxon>Mycobacterium simiae complex</taxon>
    </lineage>
</organism>
<evidence type="ECO:0000313" key="2">
    <source>
        <dbReference type="EMBL" id="ORA76538.1"/>
    </source>
</evidence>
<dbReference type="EMBL" id="MVHR01000001">
    <property type="protein sequence ID" value="ORA76538.1"/>
    <property type="molecule type" value="Genomic_DNA"/>
</dbReference>
<protein>
    <recommendedName>
        <fullName evidence="4">PE family protein</fullName>
    </recommendedName>
</protein>
<dbReference type="Proteomes" id="UP000192566">
    <property type="component" value="Unassembled WGS sequence"/>
</dbReference>
<keyword evidence="3" id="KW-1185">Reference proteome</keyword>
<feature type="chain" id="PRO_5038510116" description="PE family protein" evidence="1">
    <location>
        <begin position="25"/>
        <end position="391"/>
    </location>
</feature>
<evidence type="ECO:0000313" key="3">
    <source>
        <dbReference type="Proteomes" id="UP000192566"/>
    </source>
</evidence>
<dbReference type="AlphaFoldDB" id="A0A1X0DW86"/>
<evidence type="ECO:0000256" key="1">
    <source>
        <dbReference type="SAM" id="SignalP"/>
    </source>
</evidence>
<keyword evidence="1" id="KW-0732">Signal</keyword>
<feature type="signal peptide" evidence="1">
    <location>
        <begin position="1"/>
        <end position="24"/>
    </location>
</feature>
<comment type="caution">
    <text evidence="2">The sequence shown here is derived from an EMBL/GenBank/DDBJ whole genome shotgun (WGS) entry which is preliminary data.</text>
</comment>
<accession>A0A1X0DW86</accession>